<name>A0A1S1NL75_9MYCO</name>
<feature type="region of interest" description="Disordered" evidence="1">
    <location>
        <begin position="53"/>
        <end position="74"/>
    </location>
</feature>
<comment type="caution">
    <text evidence="2">The sequence shown here is derived from an EMBL/GenBank/DDBJ whole genome shotgun (WGS) entry which is preliminary data.</text>
</comment>
<organism evidence="2 3">
    <name type="scientific">Mycobacterium talmoniae</name>
    <dbReference type="NCBI Taxonomy" id="1858794"/>
    <lineage>
        <taxon>Bacteria</taxon>
        <taxon>Bacillati</taxon>
        <taxon>Actinomycetota</taxon>
        <taxon>Actinomycetes</taxon>
        <taxon>Mycobacteriales</taxon>
        <taxon>Mycobacteriaceae</taxon>
        <taxon>Mycobacterium</taxon>
    </lineage>
</organism>
<dbReference type="PROSITE" id="PS51257">
    <property type="entry name" value="PROKAR_LIPOPROTEIN"/>
    <property type="match status" value="1"/>
</dbReference>
<dbReference type="RefSeq" id="WP_071023500.1">
    <property type="nucleotide sequence ID" value="NZ_MLQM01000020.1"/>
</dbReference>
<sequence length="493" mass="52513">MDQGRDRRGRTRAPMTAAIIGACAALVLAGCGSVVDGQAVSMLYNPARVGGLPVTEGPSGPRDNAPAPTGTVEHTDNGKIDKLALLSVNDIQDYWQQNYDGLNGTTFTPIEKLISYDSADPSSPKVCGTRTYKEPNAFYSFKCKLIAWDRGVLLPTGQKYYGDISVTGVLAHEYGHALQDMSKLVDIRKTPTIVAEQQADCFAGVYMRWVAEGQSPRFTLSTTDGLNHLLAGLIQIRDDVLRPGEEEGIKEGHGTALDRVSAFQIGFDTGTPACAAIDLKEIEQRRGDLPMSLRVESTGRVETGEVPIDKDNLSTLMDVMNRIFAPKEPPTLSYDAGKCADAEPSPPASYCPATNTINIDLPALQEMGQSANEANKVMLQGDDSAFSVVMSRYALALQRERGVGLTSAMAGLRTACLTGVGQRGMADPSGIAEGKGLILSAGDLDEAVSGILANGLVASDVNGNTVPAGFTRILAFRSGLLDGDTDRCFQRFP</sequence>
<accession>A0A1S1NL75</accession>
<keyword evidence="3" id="KW-1185">Reference proteome</keyword>
<dbReference type="InterPro" id="IPR007343">
    <property type="entry name" value="Uncharacterised_pept_Zn_put"/>
</dbReference>
<dbReference type="Proteomes" id="UP000179734">
    <property type="component" value="Unassembled WGS sequence"/>
</dbReference>
<reference evidence="2 3" key="1">
    <citation type="submission" date="2016-10" db="EMBL/GenBank/DDBJ databases">
        <title>Genome sequence of Mycobacterium talmonii.</title>
        <authorList>
            <person name="Greninger A.L."/>
            <person name="Elliott B."/>
            <person name="Vasireddy S."/>
            <person name="Vasireddy R."/>
        </authorList>
    </citation>
    <scope>NUCLEOTIDE SEQUENCE [LARGE SCALE GENOMIC DNA]</scope>
    <source>
        <strain evidence="3">NE-TNMC-100812</strain>
    </source>
</reference>
<protein>
    <submittedName>
        <fullName evidence="2">Peptidase</fullName>
    </submittedName>
</protein>
<evidence type="ECO:0000313" key="3">
    <source>
        <dbReference type="Proteomes" id="UP000179734"/>
    </source>
</evidence>
<gene>
    <name evidence="2" type="ORF">BKN37_06445</name>
</gene>
<dbReference type="Pfam" id="PF04228">
    <property type="entry name" value="Zn_peptidase"/>
    <property type="match status" value="1"/>
</dbReference>
<dbReference type="EMBL" id="MLQM01000020">
    <property type="protein sequence ID" value="OHV05293.1"/>
    <property type="molecule type" value="Genomic_DNA"/>
</dbReference>
<dbReference type="SUPFAM" id="SSF55486">
    <property type="entry name" value="Metalloproteases ('zincins'), catalytic domain"/>
    <property type="match status" value="1"/>
</dbReference>
<dbReference type="AlphaFoldDB" id="A0A1S1NL75"/>
<proteinExistence type="predicted"/>
<evidence type="ECO:0000313" key="2">
    <source>
        <dbReference type="EMBL" id="OHV05293.1"/>
    </source>
</evidence>
<evidence type="ECO:0000256" key="1">
    <source>
        <dbReference type="SAM" id="MobiDB-lite"/>
    </source>
</evidence>